<dbReference type="EMBL" id="AP029170">
    <property type="protein sequence ID" value="BFD46506.1"/>
    <property type="molecule type" value="Genomic_DNA"/>
</dbReference>
<evidence type="ECO:0000256" key="2">
    <source>
        <dbReference type="ARBA" id="ARBA00022490"/>
    </source>
</evidence>
<gene>
    <name evidence="11" type="primary">gltX_2</name>
    <name evidence="8" type="synonym">gltX</name>
    <name evidence="11" type="ORF">DMENIID0002_11520</name>
</gene>
<keyword evidence="3 8" id="KW-0436">Ligase</keyword>
<evidence type="ECO:0000256" key="7">
    <source>
        <dbReference type="ARBA" id="ARBA00023146"/>
    </source>
</evidence>
<dbReference type="InterPro" id="IPR000924">
    <property type="entry name" value="Glu/Gln-tRNA-synth"/>
</dbReference>
<protein>
    <recommendedName>
        <fullName evidence="8">Glutamate--tRNA ligase</fullName>
        <ecNumber evidence="8">6.1.1.17</ecNumber>
    </recommendedName>
    <alternativeName>
        <fullName evidence="8">Glutamyl-tRNA synthetase</fullName>
        <shortName evidence="8">GluRS</shortName>
    </alternativeName>
</protein>
<dbReference type="InterPro" id="IPR001412">
    <property type="entry name" value="aa-tRNA-synth_I_CS"/>
</dbReference>
<proteinExistence type="inferred from homology"/>
<dbReference type="NCBIfam" id="TIGR00464">
    <property type="entry name" value="gltX_bact"/>
    <property type="match status" value="1"/>
</dbReference>
<reference evidence="11" key="1">
    <citation type="submission" date="2024-01" db="EMBL/GenBank/DDBJ databases">
        <title>Sequencing the genomes of a sandfly, Sergentomyia squamirostris, and its two endosymbionts.</title>
        <authorList>
            <person name="Itokawa K."/>
            <person name="Sanjoba C."/>
        </authorList>
    </citation>
    <scope>NUCLEOTIDE SEQUENCE</scope>
    <source>
        <strain evidence="11">RiSSQ</strain>
    </source>
</reference>
<keyword evidence="4 8" id="KW-0547">Nucleotide-binding</keyword>
<evidence type="ECO:0000313" key="11">
    <source>
        <dbReference type="EMBL" id="BFD46506.1"/>
    </source>
</evidence>
<accession>A0AAT9G9X8</accession>
<dbReference type="PROSITE" id="PS00178">
    <property type="entry name" value="AA_TRNA_LIGASE_I"/>
    <property type="match status" value="1"/>
</dbReference>
<comment type="subunit">
    <text evidence="8">Monomer.</text>
</comment>
<dbReference type="Pfam" id="PF19269">
    <property type="entry name" value="Anticodon_2"/>
    <property type="match status" value="1"/>
</dbReference>
<dbReference type="GO" id="GO:0005524">
    <property type="term" value="F:ATP binding"/>
    <property type="evidence" value="ECO:0007669"/>
    <property type="project" value="UniProtKB-UniRule"/>
</dbReference>
<dbReference type="GO" id="GO:0006424">
    <property type="term" value="P:glutamyl-tRNA aminoacylation"/>
    <property type="evidence" value="ECO:0007669"/>
    <property type="project" value="UniProtKB-UniRule"/>
</dbReference>
<sequence>MGRVITRFAPSPTGMLHIGNSRTALINWLYARKHNGIFILRFDDTDLERSKQQYKNAIEEDFKFLGLNWDQTFCQSNRLDRYEAIKTLLLQKNKLYPCFETQEELELKRKLQLSRGLPPIYDRAALNLTQQQINDYISQGRKPHYRFLVSHTPIIWQDMIKGEVKYDGKNLGDPIVIREDNSMTYMLCSVIDDIDYSITHIIRGEDHVTNTAIQLQMFEALQEELYSNQKSIPNFAHLGLIISRDDKISKRIGGFEIAALRDEIGLEPMAINSFFSLLGSSSAIIPLKNLDELIKEFDINNFSKSPTTYLQEELERLNHKLLINLSFDEVKDRLKEIKAEQVNEQFWLAVRGNLQKLYEIKDWWNICYSPSKVSGLDKEFLQQATTLLIDEPITIDSWSIWTKRIMIVTGKKGKEVFLPLRLAITGMVSGPEMSVILPLLCREEIIKRLS</sequence>
<evidence type="ECO:0000256" key="4">
    <source>
        <dbReference type="ARBA" id="ARBA00022741"/>
    </source>
</evidence>
<dbReference type="InterPro" id="IPR014729">
    <property type="entry name" value="Rossmann-like_a/b/a_fold"/>
</dbReference>
<comment type="subcellular location">
    <subcellularLocation>
        <location evidence="8">Cytoplasm</location>
    </subcellularLocation>
</comment>
<dbReference type="PANTHER" id="PTHR43311:SF2">
    <property type="entry name" value="GLUTAMATE--TRNA LIGASE, MITOCHONDRIAL-RELATED"/>
    <property type="match status" value="1"/>
</dbReference>
<organism evidence="11">
    <name type="scientific">Candidatus Tisiphia endosymbiont of Sergentomyia squamirostris</name>
    <dbReference type="NCBI Taxonomy" id="3113639"/>
    <lineage>
        <taxon>Bacteria</taxon>
        <taxon>Pseudomonadati</taxon>
        <taxon>Pseudomonadota</taxon>
        <taxon>Alphaproteobacteria</taxon>
        <taxon>Rickettsiales</taxon>
        <taxon>Rickettsiaceae</taxon>
        <taxon>Rickettsieae</taxon>
        <taxon>Candidatus Tisiphia</taxon>
    </lineage>
</organism>
<dbReference type="SUPFAM" id="SSF52374">
    <property type="entry name" value="Nucleotidylyl transferase"/>
    <property type="match status" value="1"/>
</dbReference>
<evidence type="ECO:0000256" key="5">
    <source>
        <dbReference type="ARBA" id="ARBA00022840"/>
    </source>
</evidence>
<dbReference type="Gene3D" id="1.10.10.350">
    <property type="match status" value="1"/>
</dbReference>
<feature type="short sequence motif" description="'KMSKS' region" evidence="8">
    <location>
        <begin position="247"/>
        <end position="251"/>
    </location>
</feature>
<comment type="similarity">
    <text evidence="1 8">Belongs to the class-I aminoacyl-tRNA synthetase family. Glutamate--tRNA ligase type 1 subfamily.</text>
</comment>
<feature type="short sequence motif" description="'HIGH' region" evidence="8">
    <location>
        <begin position="10"/>
        <end position="20"/>
    </location>
</feature>
<feature type="domain" description="Aminoacyl-tRNA synthetase class I anticodon-binding" evidence="10">
    <location>
        <begin position="377"/>
        <end position="449"/>
    </location>
</feature>
<dbReference type="InterPro" id="IPR004527">
    <property type="entry name" value="Glu-tRNA-ligase_bac/mito"/>
</dbReference>
<dbReference type="InterPro" id="IPR020751">
    <property type="entry name" value="aa-tRNA-synth_I_codon-bd_sub2"/>
</dbReference>
<evidence type="ECO:0000259" key="9">
    <source>
        <dbReference type="Pfam" id="PF00749"/>
    </source>
</evidence>
<evidence type="ECO:0000256" key="8">
    <source>
        <dbReference type="HAMAP-Rule" id="MF_00022"/>
    </source>
</evidence>
<comment type="function">
    <text evidence="8">Catalyzes the attachment of glutamate to tRNA(Glu) in a two-step reaction: glutamate is first activated by ATP to form Glu-AMP and then transferred to the acceptor end of tRNA(Glu).</text>
</comment>
<dbReference type="HAMAP" id="MF_00022">
    <property type="entry name" value="Glu_tRNA_synth_type1"/>
    <property type="match status" value="1"/>
</dbReference>
<keyword evidence="2 8" id="KW-0963">Cytoplasm</keyword>
<keyword evidence="7 8" id="KW-0030">Aminoacyl-tRNA synthetase</keyword>
<dbReference type="SUPFAM" id="SSF48163">
    <property type="entry name" value="An anticodon-binding domain of class I aminoacyl-tRNA synthetases"/>
    <property type="match status" value="1"/>
</dbReference>
<dbReference type="InterPro" id="IPR008925">
    <property type="entry name" value="aa_tRNA-synth_I_cd-bd_sf"/>
</dbReference>
<dbReference type="Pfam" id="PF00749">
    <property type="entry name" value="tRNA-synt_1c"/>
    <property type="match status" value="1"/>
</dbReference>
<evidence type="ECO:0000256" key="1">
    <source>
        <dbReference type="ARBA" id="ARBA00007894"/>
    </source>
</evidence>
<name>A0AAT9G9X8_9RICK</name>
<evidence type="ECO:0000259" key="10">
    <source>
        <dbReference type="Pfam" id="PF19269"/>
    </source>
</evidence>
<dbReference type="InterPro" id="IPR045462">
    <property type="entry name" value="aa-tRNA-synth_I_cd-bd"/>
</dbReference>
<dbReference type="InterPro" id="IPR049940">
    <property type="entry name" value="GluQ/Sye"/>
</dbReference>
<dbReference type="PRINTS" id="PR00987">
    <property type="entry name" value="TRNASYNTHGLU"/>
</dbReference>
<feature type="domain" description="Glutamyl/glutaminyl-tRNA synthetase class Ib catalytic" evidence="9">
    <location>
        <begin position="4"/>
        <end position="315"/>
    </location>
</feature>
<comment type="caution">
    <text evidence="8">Lacks conserved residue(s) required for the propagation of feature annotation.</text>
</comment>
<evidence type="ECO:0000256" key="3">
    <source>
        <dbReference type="ARBA" id="ARBA00022598"/>
    </source>
</evidence>
<dbReference type="AlphaFoldDB" id="A0AAT9G9X8"/>
<feature type="binding site" evidence="8">
    <location>
        <position position="250"/>
    </location>
    <ligand>
        <name>ATP</name>
        <dbReference type="ChEBI" id="CHEBI:30616"/>
    </ligand>
</feature>
<dbReference type="GO" id="GO:0005737">
    <property type="term" value="C:cytoplasm"/>
    <property type="evidence" value="ECO:0007669"/>
    <property type="project" value="UniProtKB-SubCell"/>
</dbReference>
<dbReference type="Gene3D" id="3.40.50.620">
    <property type="entry name" value="HUPs"/>
    <property type="match status" value="1"/>
</dbReference>
<keyword evidence="5 8" id="KW-0067">ATP-binding</keyword>
<evidence type="ECO:0000256" key="6">
    <source>
        <dbReference type="ARBA" id="ARBA00022917"/>
    </source>
</evidence>
<dbReference type="GO" id="GO:0004818">
    <property type="term" value="F:glutamate-tRNA ligase activity"/>
    <property type="evidence" value="ECO:0007669"/>
    <property type="project" value="UniProtKB-UniRule"/>
</dbReference>
<keyword evidence="6 8" id="KW-0648">Protein biosynthesis</keyword>
<dbReference type="InterPro" id="IPR020058">
    <property type="entry name" value="Glu/Gln-tRNA-synth_Ib_cat-dom"/>
</dbReference>
<dbReference type="GO" id="GO:0000049">
    <property type="term" value="F:tRNA binding"/>
    <property type="evidence" value="ECO:0007669"/>
    <property type="project" value="InterPro"/>
</dbReference>
<dbReference type="PANTHER" id="PTHR43311">
    <property type="entry name" value="GLUTAMATE--TRNA LIGASE"/>
    <property type="match status" value="1"/>
</dbReference>
<comment type="catalytic activity">
    <reaction evidence="8">
        <text>tRNA(Glu) + L-glutamate + ATP = L-glutamyl-tRNA(Glu) + AMP + diphosphate</text>
        <dbReference type="Rhea" id="RHEA:23540"/>
        <dbReference type="Rhea" id="RHEA-COMP:9663"/>
        <dbReference type="Rhea" id="RHEA-COMP:9680"/>
        <dbReference type="ChEBI" id="CHEBI:29985"/>
        <dbReference type="ChEBI" id="CHEBI:30616"/>
        <dbReference type="ChEBI" id="CHEBI:33019"/>
        <dbReference type="ChEBI" id="CHEBI:78442"/>
        <dbReference type="ChEBI" id="CHEBI:78520"/>
        <dbReference type="ChEBI" id="CHEBI:456215"/>
        <dbReference type="EC" id="6.1.1.17"/>
    </reaction>
</comment>
<dbReference type="EC" id="6.1.1.17" evidence="8"/>